<keyword evidence="2" id="KW-1185">Reference proteome</keyword>
<name>A0A8E2ANJ5_9APHY</name>
<sequence>MMPTTSWNHLIADSDWVLASCASARPNSVVYRRIEDRLSATRDQLFLKIWEFTLPSQIPVPLSLQIPWTLQDGTPIIRRLTQLSLQWIDYLHGYTFIDWKDNATADNKTFIPQLYMRDDVSDEHKASIVQVLTAGAESPQLRRELGANDKYLEQCIRSVLGVSSRHWKFLRRPEHVHEGGQFPFTVVVPVEGEGRLSHKLDRDARSLLAHAFHPTALRLIRHHYKSQGWSADRILTAEDAHVQLDERLYLYGICYNATDLCIYASYPAIVELRRGDFHWIMFNRWTSTLELSSDSRPPLITSLSLFLRLLAVEQHMRVLESLLF</sequence>
<accession>A0A8E2ANJ5</accession>
<evidence type="ECO:0000313" key="1">
    <source>
        <dbReference type="EMBL" id="OCH87771.1"/>
    </source>
</evidence>
<gene>
    <name evidence="1" type="ORF">OBBRIDRAFT_795879</name>
</gene>
<evidence type="ECO:0000313" key="2">
    <source>
        <dbReference type="Proteomes" id="UP000250043"/>
    </source>
</evidence>
<organism evidence="1 2">
    <name type="scientific">Obba rivulosa</name>
    <dbReference type="NCBI Taxonomy" id="1052685"/>
    <lineage>
        <taxon>Eukaryota</taxon>
        <taxon>Fungi</taxon>
        <taxon>Dikarya</taxon>
        <taxon>Basidiomycota</taxon>
        <taxon>Agaricomycotina</taxon>
        <taxon>Agaricomycetes</taxon>
        <taxon>Polyporales</taxon>
        <taxon>Gelatoporiaceae</taxon>
        <taxon>Obba</taxon>
    </lineage>
</organism>
<reference evidence="1 2" key="1">
    <citation type="submission" date="2016-07" db="EMBL/GenBank/DDBJ databases">
        <title>Draft genome of the white-rot fungus Obba rivulosa 3A-2.</title>
        <authorList>
            <consortium name="DOE Joint Genome Institute"/>
            <person name="Miettinen O."/>
            <person name="Riley R."/>
            <person name="Acob R."/>
            <person name="Barry K."/>
            <person name="Cullen D."/>
            <person name="De Vries R."/>
            <person name="Hainaut M."/>
            <person name="Hatakka A."/>
            <person name="Henrissat B."/>
            <person name="Hilden K."/>
            <person name="Kuo R."/>
            <person name="Labutti K."/>
            <person name="Lipzen A."/>
            <person name="Makela M.R."/>
            <person name="Sandor L."/>
            <person name="Spatafora J.W."/>
            <person name="Grigoriev I.V."/>
            <person name="Hibbett D.S."/>
        </authorList>
    </citation>
    <scope>NUCLEOTIDE SEQUENCE [LARGE SCALE GENOMIC DNA]</scope>
    <source>
        <strain evidence="1 2">3A-2</strain>
    </source>
</reference>
<dbReference type="OrthoDB" id="2808156at2759"/>
<proteinExistence type="predicted"/>
<dbReference type="EMBL" id="KV722473">
    <property type="protein sequence ID" value="OCH87771.1"/>
    <property type="molecule type" value="Genomic_DNA"/>
</dbReference>
<dbReference type="Proteomes" id="UP000250043">
    <property type="component" value="Unassembled WGS sequence"/>
</dbReference>
<protein>
    <submittedName>
        <fullName evidence="1">Uncharacterized protein</fullName>
    </submittedName>
</protein>
<dbReference type="AlphaFoldDB" id="A0A8E2ANJ5"/>